<dbReference type="EMBL" id="MHBZ01000032">
    <property type="protein sequence ID" value="OGY10614.1"/>
    <property type="molecule type" value="Genomic_DNA"/>
</dbReference>
<keyword evidence="1" id="KW-1133">Transmembrane helix</keyword>
<gene>
    <name evidence="2" type="ORF">A3D26_03985</name>
</gene>
<comment type="caution">
    <text evidence="2">The sequence shown here is derived from an EMBL/GenBank/DDBJ whole genome shotgun (WGS) entry which is preliminary data.</text>
</comment>
<evidence type="ECO:0000313" key="3">
    <source>
        <dbReference type="Proteomes" id="UP000178319"/>
    </source>
</evidence>
<dbReference type="AlphaFoldDB" id="A0A1G1V5E4"/>
<keyword evidence="1" id="KW-0812">Transmembrane</keyword>
<evidence type="ECO:0000256" key="1">
    <source>
        <dbReference type="SAM" id="Phobius"/>
    </source>
</evidence>
<reference evidence="2 3" key="1">
    <citation type="journal article" date="2016" name="Nat. Commun.">
        <title>Thousands of microbial genomes shed light on interconnected biogeochemical processes in an aquifer system.</title>
        <authorList>
            <person name="Anantharaman K."/>
            <person name="Brown C.T."/>
            <person name="Hug L.A."/>
            <person name="Sharon I."/>
            <person name="Castelle C.J."/>
            <person name="Probst A.J."/>
            <person name="Thomas B.C."/>
            <person name="Singh A."/>
            <person name="Wilkins M.J."/>
            <person name="Karaoz U."/>
            <person name="Brodie E.L."/>
            <person name="Williams K.H."/>
            <person name="Hubbard S.S."/>
            <person name="Banfield J.F."/>
        </authorList>
    </citation>
    <scope>NUCLEOTIDE SEQUENCE [LARGE SCALE GENOMIC DNA]</scope>
</reference>
<sequence>MSDGLPKYEGPLALPHPAGIFISTRNALLIGVAIAAIILALVVQTTRLQYMPVGTAQSAFPALTTVYFYPPAPVMAPVTVTEEITSSLTPSEATSAPVDNAEITPAQPLLDLDAAWRQQSFETAVQTARALLKAPGTDAFRAYDNLEQAIVLWDGDPMQAIIRAGHAKLTAEAAQVVAASATTP</sequence>
<keyword evidence="1" id="KW-0472">Membrane</keyword>
<name>A0A1G1V5E4_9BACT</name>
<proteinExistence type="predicted"/>
<feature type="transmembrane region" description="Helical" evidence="1">
    <location>
        <begin position="20"/>
        <end position="43"/>
    </location>
</feature>
<dbReference type="Proteomes" id="UP000178319">
    <property type="component" value="Unassembled WGS sequence"/>
</dbReference>
<protein>
    <submittedName>
        <fullName evidence="2">Uncharacterized protein</fullName>
    </submittedName>
</protein>
<accession>A0A1G1V5E4</accession>
<evidence type="ECO:0000313" key="2">
    <source>
        <dbReference type="EMBL" id="OGY10614.1"/>
    </source>
</evidence>
<organism evidence="2 3">
    <name type="scientific">Candidatus Blackburnbacteria bacterium RIFCSPHIGHO2_02_FULL_44_20</name>
    <dbReference type="NCBI Taxonomy" id="1797516"/>
    <lineage>
        <taxon>Bacteria</taxon>
        <taxon>Candidatus Blackburniibacteriota</taxon>
    </lineage>
</organism>